<evidence type="ECO:0000313" key="11">
    <source>
        <dbReference type="Proteomes" id="UP000245699"/>
    </source>
</evidence>
<dbReference type="PROSITE" id="PS50082">
    <property type="entry name" value="WD_REPEATS_2"/>
    <property type="match status" value="4"/>
</dbReference>
<dbReference type="Proteomes" id="UP000245699">
    <property type="component" value="Unassembled WGS sequence"/>
</dbReference>
<evidence type="ECO:0000259" key="9">
    <source>
        <dbReference type="PROSITE" id="PS50897"/>
    </source>
</evidence>
<keyword evidence="2 8" id="KW-0853">WD repeat</keyword>
<keyword evidence="3" id="KW-0507">mRNA processing</keyword>
<dbReference type="GO" id="GO:0005634">
    <property type="term" value="C:nucleus"/>
    <property type="evidence" value="ECO:0007669"/>
    <property type="project" value="UniProtKB-SubCell"/>
</dbReference>
<dbReference type="PRINTS" id="PR00320">
    <property type="entry name" value="GPROTEINBRPT"/>
</dbReference>
<dbReference type="SMART" id="SM00667">
    <property type="entry name" value="LisH"/>
    <property type="match status" value="1"/>
</dbReference>
<dbReference type="PROSITE" id="PS50897">
    <property type="entry name" value="CTLH"/>
    <property type="match status" value="1"/>
</dbReference>
<dbReference type="STRING" id="61424.A0A2T9YWN2"/>
<feature type="repeat" description="WD" evidence="8">
    <location>
        <begin position="211"/>
        <end position="242"/>
    </location>
</feature>
<evidence type="ECO:0000256" key="1">
    <source>
        <dbReference type="ARBA" id="ARBA00004123"/>
    </source>
</evidence>
<comment type="caution">
    <text evidence="10">The sequence shown here is derived from an EMBL/GenBank/DDBJ whole genome shotgun (WGS) entry which is preliminary data.</text>
</comment>
<keyword evidence="5" id="KW-0508">mRNA splicing</keyword>
<dbReference type="EMBL" id="MBFT01000133">
    <property type="protein sequence ID" value="PVU96753.1"/>
    <property type="molecule type" value="Genomic_DNA"/>
</dbReference>
<feature type="repeat" description="WD" evidence="8">
    <location>
        <begin position="336"/>
        <end position="377"/>
    </location>
</feature>
<dbReference type="InterPro" id="IPR015943">
    <property type="entry name" value="WD40/YVTN_repeat-like_dom_sf"/>
</dbReference>
<dbReference type="InterPro" id="IPR006594">
    <property type="entry name" value="LisH"/>
</dbReference>
<dbReference type="PROSITE" id="PS50294">
    <property type="entry name" value="WD_REPEATS_REGION"/>
    <property type="match status" value="3"/>
</dbReference>
<evidence type="ECO:0000256" key="6">
    <source>
        <dbReference type="ARBA" id="ARBA00023242"/>
    </source>
</evidence>
<evidence type="ECO:0000256" key="5">
    <source>
        <dbReference type="ARBA" id="ARBA00023187"/>
    </source>
</evidence>
<dbReference type="InterPro" id="IPR036322">
    <property type="entry name" value="WD40_repeat_dom_sf"/>
</dbReference>
<dbReference type="PANTHER" id="PTHR22848">
    <property type="entry name" value="WD40 REPEAT PROTEIN"/>
    <property type="match status" value="1"/>
</dbReference>
<accession>A0A2T9YWN2</accession>
<dbReference type="InterPro" id="IPR020472">
    <property type="entry name" value="WD40_PAC1"/>
</dbReference>
<keyword evidence="4" id="KW-0677">Repeat</keyword>
<dbReference type="Pfam" id="PF17814">
    <property type="entry name" value="LisH_TPL"/>
    <property type="match status" value="1"/>
</dbReference>
<gene>
    <name evidence="10" type="ORF">BB559_002269</name>
</gene>
<feature type="domain" description="CTLH" evidence="9">
    <location>
        <begin position="38"/>
        <end position="90"/>
    </location>
</feature>
<proteinExistence type="inferred from homology"/>
<dbReference type="OrthoDB" id="538223at2759"/>
<comment type="subcellular location">
    <subcellularLocation>
        <location evidence="1">Nucleus</location>
    </subcellularLocation>
</comment>
<dbReference type="GO" id="GO:0000398">
    <property type="term" value="P:mRNA splicing, via spliceosome"/>
    <property type="evidence" value="ECO:0007669"/>
    <property type="project" value="InterPro"/>
</dbReference>
<name>A0A2T9YWN2_9FUNG</name>
<feature type="repeat" description="WD" evidence="8">
    <location>
        <begin position="251"/>
        <end position="292"/>
    </location>
</feature>
<evidence type="ECO:0000256" key="7">
    <source>
        <dbReference type="ARBA" id="ARBA00025801"/>
    </source>
</evidence>
<sequence length="505" mass="56498">MDVESSDVIRLIQQYLKENNLLNTLEVLQKETGIGINAVESVENFKNDILKGRWDAVLNTVSQAEISPSKLIDLFEQIILELVELRELGAARSLLRQTEVMDILRETQQNRYLQLENIVSRTTFTLDQARKKREEIALELVNEISSVAPSRLLTLLNQSVKWQQSHGLLPVGSKIDLFKGVAVKSTEHVSRPVKQKLSTIKFPKGQRAECVAYSPDGHTLVTGSADGFVEVWNYNTGKLRKDLMYQAKNVLMMMEESVLSVAFANDGKLVASGSQNGQVKVWRLSDGVCIKRYDSVHSGGVLSLYFSNDKSTLLSSGFDHTIKIMGLKSGKIIREFRGHTSYVNAAVFTPDMTNVISGSSDGSIRIWEQSTGRCIQVLYPIDPKSALSIPQVSSLCPYPYQKEYCVLISNNTESIYLYKLDTGKIEKAFSVEDGPKKLMSAVFSHDCVYVYALGDNGTMYCFDFKTRKLSDSIKVGDLKHTTLVQNTVENTVSSFGNDRYVTTWS</sequence>
<organism evidence="10 11">
    <name type="scientific">Furculomyces boomerangus</name>
    <dbReference type="NCBI Taxonomy" id="61424"/>
    <lineage>
        <taxon>Eukaryota</taxon>
        <taxon>Fungi</taxon>
        <taxon>Fungi incertae sedis</taxon>
        <taxon>Zoopagomycota</taxon>
        <taxon>Kickxellomycotina</taxon>
        <taxon>Harpellomycetes</taxon>
        <taxon>Harpellales</taxon>
        <taxon>Harpellaceae</taxon>
        <taxon>Furculomyces</taxon>
    </lineage>
</organism>
<evidence type="ECO:0000256" key="2">
    <source>
        <dbReference type="ARBA" id="ARBA00022574"/>
    </source>
</evidence>
<dbReference type="PROSITE" id="PS50896">
    <property type="entry name" value="LISH"/>
    <property type="match status" value="1"/>
</dbReference>
<evidence type="ECO:0000256" key="4">
    <source>
        <dbReference type="ARBA" id="ARBA00022737"/>
    </source>
</evidence>
<protein>
    <recommendedName>
        <fullName evidence="9">CTLH domain-containing protein</fullName>
    </recommendedName>
</protein>
<comment type="similarity">
    <text evidence="7">Belongs to the WD repeat SMU1 family.</text>
</comment>
<evidence type="ECO:0000256" key="3">
    <source>
        <dbReference type="ARBA" id="ARBA00022664"/>
    </source>
</evidence>
<reference evidence="10 11" key="1">
    <citation type="journal article" date="2018" name="MBio">
        <title>Comparative Genomics Reveals the Core Gene Toolbox for the Fungus-Insect Symbiosis.</title>
        <authorList>
            <person name="Wang Y."/>
            <person name="Stata M."/>
            <person name="Wang W."/>
            <person name="Stajich J.E."/>
            <person name="White M.M."/>
            <person name="Moncalvo J.M."/>
        </authorList>
    </citation>
    <scope>NUCLEOTIDE SEQUENCE [LARGE SCALE GENOMIC DNA]</scope>
    <source>
        <strain evidence="10 11">AUS-77-4</strain>
    </source>
</reference>
<dbReference type="AlphaFoldDB" id="A0A2T9YWN2"/>
<feature type="repeat" description="WD" evidence="8">
    <location>
        <begin position="294"/>
        <end position="335"/>
    </location>
</feature>
<keyword evidence="11" id="KW-1185">Reference proteome</keyword>
<dbReference type="CDD" id="cd00200">
    <property type="entry name" value="WD40"/>
    <property type="match status" value="1"/>
</dbReference>
<dbReference type="InterPro" id="IPR054532">
    <property type="entry name" value="TPL_SMU1_LisH-like"/>
</dbReference>
<dbReference type="InterPro" id="IPR006595">
    <property type="entry name" value="CTLH_C"/>
</dbReference>
<evidence type="ECO:0000256" key="8">
    <source>
        <dbReference type="PROSITE-ProRule" id="PRU00221"/>
    </source>
</evidence>
<dbReference type="InterPro" id="IPR001680">
    <property type="entry name" value="WD40_rpt"/>
</dbReference>
<dbReference type="InterPro" id="IPR045184">
    <property type="entry name" value="SMU1"/>
</dbReference>
<dbReference type="SUPFAM" id="SSF50978">
    <property type="entry name" value="WD40 repeat-like"/>
    <property type="match status" value="1"/>
</dbReference>
<dbReference type="Gene3D" id="2.130.10.10">
    <property type="entry name" value="YVTN repeat-like/Quinoprotein amine dehydrogenase"/>
    <property type="match status" value="1"/>
</dbReference>
<dbReference type="Pfam" id="PF00400">
    <property type="entry name" value="WD40"/>
    <property type="match status" value="4"/>
</dbReference>
<dbReference type="SMART" id="SM00320">
    <property type="entry name" value="WD40"/>
    <property type="match status" value="5"/>
</dbReference>
<keyword evidence="6" id="KW-0539">Nucleus</keyword>
<evidence type="ECO:0000313" key="10">
    <source>
        <dbReference type="EMBL" id="PVU96753.1"/>
    </source>
</evidence>